<dbReference type="PANTHER" id="PTHR42959:SF1">
    <property type="entry name" value="CARBAMOYLTRANSFERASE HYPF"/>
    <property type="match status" value="1"/>
</dbReference>
<dbReference type="PIRSF" id="PIRSF006256">
    <property type="entry name" value="CMPcnvr_hdrg_mat"/>
    <property type="match status" value="1"/>
</dbReference>
<evidence type="ECO:0000256" key="5">
    <source>
        <dbReference type="ARBA" id="ARBA00022771"/>
    </source>
</evidence>
<keyword evidence="9" id="KW-0378">Hydrolase</keyword>
<feature type="active site" evidence="9">
    <location>
        <position position="36"/>
    </location>
</feature>
<evidence type="ECO:0000256" key="3">
    <source>
        <dbReference type="ARBA" id="ARBA00022598"/>
    </source>
</evidence>
<comment type="pathway">
    <text evidence="1">Protein modification; [NiFe] hydrogenase maturation.</text>
</comment>
<dbReference type="Gene3D" id="3.90.870.50">
    <property type="match status" value="1"/>
</dbReference>
<dbReference type="InterPro" id="IPR017945">
    <property type="entry name" value="DHBP_synth_RibB-like_a/b_dom"/>
</dbReference>
<dbReference type="GO" id="GO:0003725">
    <property type="term" value="F:double-stranded RNA binding"/>
    <property type="evidence" value="ECO:0007669"/>
    <property type="project" value="InterPro"/>
</dbReference>
<dbReference type="InterPro" id="IPR036046">
    <property type="entry name" value="Acylphosphatase-like_dom_sf"/>
</dbReference>
<dbReference type="GO" id="GO:0016743">
    <property type="term" value="F:carboxyl- or carbamoyltransferase activity"/>
    <property type="evidence" value="ECO:0007669"/>
    <property type="project" value="UniProtKB-UniRule"/>
</dbReference>
<dbReference type="EC" id="6.2.-.-" evidence="8"/>
<dbReference type="SUPFAM" id="SSF54975">
    <property type="entry name" value="Acylphosphatase/BLUF domain-like"/>
    <property type="match status" value="1"/>
</dbReference>
<evidence type="ECO:0000256" key="8">
    <source>
        <dbReference type="PIRNR" id="PIRNR006256"/>
    </source>
</evidence>
<evidence type="ECO:0000256" key="4">
    <source>
        <dbReference type="ARBA" id="ARBA00022723"/>
    </source>
</evidence>
<dbReference type="Proteomes" id="UP000326061">
    <property type="component" value="Chromosome"/>
</dbReference>
<dbReference type="GO" id="GO:0008270">
    <property type="term" value="F:zinc ion binding"/>
    <property type="evidence" value="ECO:0007669"/>
    <property type="project" value="UniProtKB-KW"/>
</dbReference>
<dbReference type="InterPro" id="IPR004421">
    <property type="entry name" value="Carbamoyltransferase_HypF"/>
</dbReference>
<feature type="domain" description="Acylphosphatase-like" evidence="10">
    <location>
        <begin position="3"/>
        <end position="89"/>
    </location>
</feature>
<dbReference type="Gene3D" id="3.30.110.120">
    <property type="match status" value="1"/>
</dbReference>
<feature type="domain" description="YrdC-like" evidence="11">
    <location>
        <begin position="204"/>
        <end position="393"/>
    </location>
</feature>
<comment type="similarity">
    <text evidence="2 8">Belongs to the carbamoyltransferase HypF family.</text>
</comment>
<evidence type="ECO:0000256" key="2">
    <source>
        <dbReference type="ARBA" id="ARBA00008097"/>
    </source>
</evidence>
<dbReference type="Pfam" id="PF22521">
    <property type="entry name" value="HypF_C_2"/>
    <property type="match status" value="1"/>
</dbReference>
<dbReference type="GO" id="GO:0051604">
    <property type="term" value="P:protein maturation"/>
    <property type="evidence" value="ECO:0007669"/>
    <property type="project" value="TreeGrafter"/>
</dbReference>
<evidence type="ECO:0000256" key="7">
    <source>
        <dbReference type="ARBA" id="ARBA00048220"/>
    </source>
</evidence>
<evidence type="ECO:0000259" key="10">
    <source>
        <dbReference type="PROSITE" id="PS51160"/>
    </source>
</evidence>
<evidence type="ECO:0000313" key="12">
    <source>
        <dbReference type="EMBL" id="QFR43602.1"/>
    </source>
</evidence>
<dbReference type="InterPro" id="IPR055128">
    <property type="entry name" value="HypF_C_2"/>
</dbReference>
<name>A0AAJ4A4A6_9BACT</name>
<dbReference type="EMBL" id="CP041166">
    <property type="protein sequence ID" value="QFR43602.1"/>
    <property type="molecule type" value="Genomic_DNA"/>
</dbReference>
<dbReference type="Pfam" id="PF01300">
    <property type="entry name" value="Sua5_yciO_yrdC"/>
    <property type="match status" value="1"/>
</dbReference>
<evidence type="ECO:0000256" key="1">
    <source>
        <dbReference type="ARBA" id="ARBA00004711"/>
    </source>
</evidence>
<proteinExistence type="inferred from homology"/>
<dbReference type="Gene3D" id="3.30.420.40">
    <property type="match status" value="1"/>
</dbReference>
<dbReference type="GO" id="GO:0016874">
    <property type="term" value="F:ligase activity"/>
    <property type="evidence" value="ECO:0007669"/>
    <property type="project" value="UniProtKB-UniRule"/>
</dbReference>
<dbReference type="PROSITE" id="PS51160">
    <property type="entry name" value="ACYLPHOSPHATASE_3"/>
    <property type="match status" value="1"/>
</dbReference>
<dbReference type="PROSITE" id="PS51163">
    <property type="entry name" value="YRDC"/>
    <property type="match status" value="1"/>
</dbReference>
<dbReference type="PROSITE" id="PS00150">
    <property type="entry name" value="ACYLPHOSPHATASE_1"/>
    <property type="match status" value="1"/>
</dbReference>
<dbReference type="InterPro" id="IPR041440">
    <property type="entry name" value="HypF_C"/>
</dbReference>
<reference evidence="13" key="1">
    <citation type="submission" date="2019-06" db="EMBL/GenBank/DDBJ databases">
        <title>Sulfurimonas gotlandica sp. nov., a chemoautotrophic and psychrotolerant epsilonproteobacterium isolated from a pelagic redoxcline, and an emended description of the genus Sulfurimonas.</title>
        <authorList>
            <person name="Wang S."/>
            <person name="Jiang L."/>
            <person name="Shao Z."/>
        </authorList>
    </citation>
    <scope>NUCLEOTIDE SEQUENCE [LARGE SCALE GENOMIC DNA]</scope>
    <source>
        <strain evidence="13">1-1N</strain>
    </source>
</reference>
<dbReference type="InterPro" id="IPR006070">
    <property type="entry name" value="Sua5-like_dom"/>
</dbReference>
<dbReference type="InterPro" id="IPR011125">
    <property type="entry name" value="Znf_HypF"/>
</dbReference>
<dbReference type="RefSeq" id="WP_152299665.1">
    <property type="nucleotide sequence ID" value="NZ_CP041166.1"/>
</dbReference>
<dbReference type="GO" id="GO:0003998">
    <property type="term" value="F:acylphosphatase activity"/>
    <property type="evidence" value="ECO:0007669"/>
    <property type="project" value="UniProtKB-EC"/>
</dbReference>
<dbReference type="Pfam" id="PF07503">
    <property type="entry name" value="zf-HYPF"/>
    <property type="match status" value="2"/>
</dbReference>
<dbReference type="KEGG" id="suln:FJR47_06640"/>
<dbReference type="SUPFAM" id="SSF55821">
    <property type="entry name" value="YrdC/RibB"/>
    <property type="match status" value="1"/>
</dbReference>
<comment type="catalytic activity">
    <reaction evidence="7">
        <text>C-terminal L-cysteinyl-[HypE protein] + carbamoyl phosphate + ATP + H2O = C-terminal S-carboxamide-L-cysteinyl-[HypE protein] + AMP + phosphate + diphosphate + H(+)</text>
        <dbReference type="Rhea" id="RHEA:55636"/>
        <dbReference type="Rhea" id="RHEA-COMP:14247"/>
        <dbReference type="Rhea" id="RHEA-COMP:14392"/>
        <dbReference type="ChEBI" id="CHEBI:15377"/>
        <dbReference type="ChEBI" id="CHEBI:15378"/>
        <dbReference type="ChEBI" id="CHEBI:30616"/>
        <dbReference type="ChEBI" id="CHEBI:33019"/>
        <dbReference type="ChEBI" id="CHEBI:43474"/>
        <dbReference type="ChEBI" id="CHEBI:58228"/>
        <dbReference type="ChEBI" id="CHEBI:76913"/>
        <dbReference type="ChEBI" id="CHEBI:139126"/>
        <dbReference type="ChEBI" id="CHEBI:456215"/>
    </reaction>
</comment>
<dbReference type="Pfam" id="PF00708">
    <property type="entry name" value="Acylphosphatase"/>
    <property type="match status" value="1"/>
</dbReference>
<keyword evidence="3" id="KW-0436">Ligase</keyword>
<sequence length="749" mass="85090">MKRYRYFIKGQVQGVGFRPFIYKSALCFKLAGFVKNDINGVEIEAEAQQKDIELFEESLRLKLPPLARIDEIQKTEIEPLLEKGFAIIQSCDDSKTSYKSALIPPDTATCQECLADIKDEKNRKYHNYFATNCTNCGPRYSIIKTVPYDRKNTSMQKFKMCRSCEEEYNNPLNRRYHAQPISCNECGPSLSLFRGDKKVDIAQKEIIQKVASLIEEGNILAIKGIGGFHIVCDATNDEALKKLREFKHRPTKPFAIMCKDLEQIKALAYVNEKEEQLLTSKEAPIVVLKKLTCQNNLHVKISYFLAPNIDRIGCFLPYTALHHLLFAYLQNPIVATSANLGDEPIIINAENIFKKLPFVDFTLDFDREIINGVDDSLVQVVDDKTQILRLARGYAPKVIKLPFKSEKKILAVGANQKNSIAFVMDDNIIISPHIGDLGSMEAFGFFERTLESFKRFYDFEPGVIVHDRHPNYETTKWAKKQNKKLVEVGHHLAHIYACKAEFGLRGDYLGFSFDGTGYGDDGTLWGGEIFVGDKRKYSFKTVKLLGGEKAIKEPRRVALSMLFDKLSLEEVLKLELDVVKSFSKDEIKILHQSYLKNLNAPKSSSVGRLFDAVASFSGIAQSVSYAGESGLLCESFYEKNIEKYFDYDIEEGVIEIKIAEYMLKNKPDKKELNTMFINTLVKIIVDISKREKLEVILSGGVFQDKTLLELTCQELKQEKIKCYFQQETATNDGGIALGQAYYVLSHSEF</sequence>
<dbReference type="Pfam" id="PF17788">
    <property type="entry name" value="HypF_C"/>
    <property type="match status" value="1"/>
</dbReference>
<dbReference type="InterPro" id="IPR017968">
    <property type="entry name" value="Acylphosphatase_CS"/>
</dbReference>
<evidence type="ECO:0000256" key="9">
    <source>
        <dbReference type="PROSITE-ProRule" id="PRU00520"/>
    </source>
</evidence>
<dbReference type="PANTHER" id="PTHR42959">
    <property type="entry name" value="CARBAMOYLTRANSFERASE"/>
    <property type="match status" value="1"/>
</dbReference>
<keyword evidence="6" id="KW-0862">Zinc</keyword>
<accession>A0AAJ4A4A6</accession>
<comment type="catalytic activity">
    <reaction evidence="9">
        <text>an acyl phosphate + H2O = a carboxylate + phosphate + H(+)</text>
        <dbReference type="Rhea" id="RHEA:14965"/>
        <dbReference type="ChEBI" id="CHEBI:15377"/>
        <dbReference type="ChEBI" id="CHEBI:15378"/>
        <dbReference type="ChEBI" id="CHEBI:29067"/>
        <dbReference type="ChEBI" id="CHEBI:43474"/>
        <dbReference type="ChEBI" id="CHEBI:59918"/>
        <dbReference type="EC" id="3.6.1.7"/>
    </reaction>
</comment>
<dbReference type="NCBIfam" id="TIGR00143">
    <property type="entry name" value="hypF"/>
    <property type="match status" value="1"/>
</dbReference>
<keyword evidence="4" id="KW-0479">Metal-binding</keyword>
<gene>
    <name evidence="12" type="primary">hypF</name>
    <name evidence="12" type="ORF">FJR47_06640</name>
</gene>
<evidence type="ECO:0000313" key="13">
    <source>
        <dbReference type="Proteomes" id="UP000326061"/>
    </source>
</evidence>
<keyword evidence="13" id="KW-1185">Reference proteome</keyword>
<organism evidence="12 13">
    <name type="scientific">Sulfurimonas xiamenensis</name>
    <dbReference type="NCBI Taxonomy" id="2590021"/>
    <lineage>
        <taxon>Bacteria</taxon>
        <taxon>Pseudomonadati</taxon>
        <taxon>Campylobacterota</taxon>
        <taxon>Epsilonproteobacteria</taxon>
        <taxon>Campylobacterales</taxon>
        <taxon>Sulfurimonadaceae</taxon>
        <taxon>Sulfurimonas</taxon>
    </lineage>
</organism>
<keyword evidence="5" id="KW-0863">Zinc-finger</keyword>
<dbReference type="Gene3D" id="3.30.420.360">
    <property type="match status" value="1"/>
</dbReference>
<feature type="active site" evidence="9">
    <location>
        <position position="18"/>
    </location>
</feature>
<dbReference type="InterPro" id="IPR051060">
    <property type="entry name" value="Carbamoyltrans_HypF-like"/>
</dbReference>
<dbReference type="AlphaFoldDB" id="A0AAJ4A4A6"/>
<evidence type="ECO:0000256" key="6">
    <source>
        <dbReference type="ARBA" id="ARBA00022833"/>
    </source>
</evidence>
<protein>
    <recommendedName>
        <fullName evidence="8">Carbamoyltransferase</fullName>
        <ecNumber evidence="8">6.2.-.-</ecNumber>
    </recommendedName>
</protein>
<evidence type="ECO:0000259" key="11">
    <source>
        <dbReference type="PROSITE" id="PS51163"/>
    </source>
</evidence>
<dbReference type="InterPro" id="IPR001792">
    <property type="entry name" value="Acylphosphatase-like_dom"/>
</dbReference>